<organism evidence="1 2">
    <name type="scientific">Alteribacter lacisalsi</name>
    <dbReference type="NCBI Taxonomy" id="2045244"/>
    <lineage>
        <taxon>Bacteria</taxon>
        <taxon>Bacillati</taxon>
        <taxon>Bacillota</taxon>
        <taxon>Bacilli</taxon>
        <taxon>Bacillales</taxon>
        <taxon>Bacillaceae</taxon>
        <taxon>Alteribacter</taxon>
    </lineage>
</organism>
<comment type="caution">
    <text evidence="1">The sequence shown here is derived from an EMBL/GenBank/DDBJ whole genome shotgun (WGS) entry which is preliminary data.</text>
</comment>
<evidence type="ECO:0000313" key="1">
    <source>
        <dbReference type="EMBL" id="PYZ96608.1"/>
    </source>
</evidence>
<protein>
    <recommendedName>
        <fullName evidence="3">DUF4297 domain-containing protein</fullName>
    </recommendedName>
</protein>
<dbReference type="OrthoDB" id="8403777at2"/>
<reference evidence="1 2" key="1">
    <citation type="submission" date="2017-10" db="EMBL/GenBank/DDBJ databases">
        <title>Bacillus sp. nov., a halophilic bacterium isolated from a Yangshapao Lake.</title>
        <authorList>
            <person name="Wang H."/>
        </authorList>
    </citation>
    <scope>NUCLEOTIDE SEQUENCE [LARGE SCALE GENOMIC DNA]</scope>
    <source>
        <strain evidence="1 2">YSP-3</strain>
    </source>
</reference>
<evidence type="ECO:0008006" key="3">
    <source>
        <dbReference type="Google" id="ProtNLM"/>
    </source>
</evidence>
<sequence>MSQASERDGGYYAVKGFIYQFDLTILEILNHPSSKIMFEFEQDINYEKYVIQVKHKETQTFTNSAIKKPVIQLLDAFVLDNNKKFALYCYFKDKEVGEKVYDLIEFNKLLGKSQNKYSEESKKEFIKNFKVVFKEDYNRQFEIVLDKIRQEYELASKELAVIYHMIIHSSLLKLAIREKKERYIDKSVLDEMFHKTSGVIFQHAYRKHLSKERYEKEIKRLYFSPRTQSRRPRERLFILECDNLTSNSRIADIVYKIIEKYYKSPKPPYVLLRNLTETNLIKLKSQIINEQWPMYFNDGSFFYGGEISVESIVSRDKRFDDITFVIFLNQDNLNTILERISIAEVYEFFIDNPIVAKEEHSTSIQISDTSQIIRLLN</sequence>
<evidence type="ECO:0000313" key="2">
    <source>
        <dbReference type="Proteomes" id="UP000248066"/>
    </source>
</evidence>
<proteinExistence type="predicted"/>
<gene>
    <name evidence="1" type="ORF">CR205_12930</name>
</gene>
<dbReference type="Proteomes" id="UP000248066">
    <property type="component" value="Unassembled WGS sequence"/>
</dbReference>
<name>A0A2W0HSN7_9BACI</name>
<dbReference type="AlphaFoldDB" id="A0A2W0HSN7"/>
<keyword evidence="2" id="KW-1185">Reference proteome</keyword>
<dbReference type="RefSeq" id="WP_110520466.1">
    <property type="nucleotide sequence ID" value="NZ_PDOF01000002.1"/>
</dbReference>
<accession>A0A2W0HSN7</accession>
<dbReference type="EMBL" id="PDOF01000002">
    <property type="protein sequence ID" value="PYZ96608.1"/>
    <property type="molecule type" value="Genomic_DNA"/>
</dbReference>